<accession>A0A1M5B7I4</accession>
<dbReference type="Pfam" id="PF07875">
    <property type="entry name" value="Coat_F"/>
    <property type="match status" value="1"/>
</dbReference>
<sequence>MPQMTDKDYMMGVLGDLKFEIEGLSHAIVESADESLRRDFTSVLNTCFTDQKKVFDAISQRGWYKVRQASPQDIAHTRNTFQTPAII</sequence>
<dbReference type="EMBL" id="FQVH01000020">
    <property type="protein sequence ID" value="SHF38483.1"/>
    <property type="molecule type" value="Genomic_DNA"/>
</dbReference>
<reference evidence="1 2" key="1">
    <citation type="submission" date="2016-11" db="EMBL/GenBank/DDBJ databases">
        <authorList>
            <person name="Jaros S."/>
            <person name="Januszkiewicz K."/>
            <person name="Wedrychowicz H."/>
        </authorList>
    </citation>
    <scope>NUCLEOTIDE SEQUENCE [LARGE SCALE GENOMIC DNA]</scope>
    <source>
        <strain evidence="1 2">DSM 17918</strain>
    </source>
</reference>
<dbReference type="InterPro" id="IPR012347">
    <property type="entry name" value="Ferritin-like"/>
</dbReference>
<dbReference type="Gene3D" id="1.20.1260.10">
    <property type="match status" value="1"/>
</dbReference>
<evidence type="ECO:0000313" key="2">
    <source>
        <dbReference type="Proteomes" id="UP000184088"/>
    </source>
</evidence>
<proteinExistence type="predicted"/>
<dbReference type="InterPro" id="IPR012851">
    <property type="entry name" value="Spore_coat_CotF-like"/>
</dbReference>
<dbReference type="OrthoDB" id="1685263at2"/>
<evidence type="ECO:0000313" key="1">
    <source>
        <dbReference type="EMBL" id="SHF38483.1"/>
    </source>
</evidence>
<keyword evidence="2" id="KW-1185">Reference proteome</keyword>
<gene>
    <name evidence="1" type="ORF">SAMN02746089_01809</name>
</gene>
<name>A0A1M5B7I4_9THEO</name>
<protein>
    <submittedName>
        <fullName evidence="1">Coat F domain-containing protein</fullName>
    </submittedName>
</protein>
<dbReference type="RefSeq" id="WP_073344312.1">
    <property type="nucleotide sequence ID" value="NZ_FQVH01000020.1"/>
</dbReference>
<organism evidence="1 2">
    <name type="scientific">Caldanaerobius fijiensis DSM 17918</name>
    <dbReference type="NCBI Taxonomy" id="1121256"/>
    <lineage>
        <taxon>Bacteria</taxon>
        <taxon>Bacillati</taxon>
        <taxon>Bacillota</taxon>
        <taxon>Clostridia</taxon>
        <taxon>Thermoanaerobacterales</taxon>
        <taxon>Thermoanaerobacteraceae</taxon>
        <taxon>Caldanaerobius</taxon>
    </lineage>
</organism>
<dbReference type="Proteomes" id="UP000184088">
    <property type="component" value="Unassembled WGS sequence"/>
</dbReference>
<dbReference type="AlphaFoldDB" id="A0A1M5B7I4"/>
<dbReference type="STRING" id="1121256.SAMN02746089_01809"/>